<proteinExistence type="predicted"/>
<dbReference type="RefSeq" id="WP_248996755.1">
    <property type="nucleotide sequence ID" value="NZ_JAKIKP010000015.1"/>
</dbReference>
<sequence length="47" mass="5515">MDVKYKQKLTSAALLQHYGDIMDALWRLYYDDKRTPKVIQVNKGGKD</sequence>
<accession>A0A9X1ZM26</accession>
<evidence type="ECO:0000313" key="2">
    <source>
        <dbReference type="Proteomes" id="UP001139333"/>
    </source>
</evidence>
<evidence type="ECO:0000313" key="1">
    <source>
        <dbReference type="EMBL" id="MCL1144086.1"/>
    </source>
</evidence>
<comment type="caution">
    <text evidence="1">The sequence shown here is derived from an EMBL/GenBank/DDBJ whole genome shotgun (WGS) entry which is preliminary data.</text>
</comment>
<dbReference type="Proteomes" id="UP001139333">
    <property type="component" value="Unassembled WGS sequence"/>
</dbReference>
<dbReference type="EMBL" id="JAKIKP010000015">
    <property type="protein sequence ID" value="MCL1144086.1"/>
    <property type="molecule type" value="Genomic_DNA"/>
</dbReference>
<dbReference type="AlphaFoldDB" id="A0A9X1ZM26"/>
<gene>
    <name evidence="1" type="ORF">L2672_15520</name>
</gene>
<reference evidence="1" key="1">
    <citation type="submission" date="2022-01" db="EMBL/GenBank/DDBJ databases">
        <title>Whole genome-based taxonomy of the Shewanellaceae.</title>
        <authorList>
            <person name="Martin-Rodriguez A.J."/>
        </authorList>
    </citation>
    <scope>NUCLEOTIDE SEQUENCE</scope>
    <source>
        <strain evidence="1">DSM 16422</strain>
    </source>
</reference>
<organism evidence="1 2">
    <name type="scientific">Shewanella gaetbuli</name>
    <dbReference type="NCBI Taxonomy" id="220752"/>
    <lineage>
        <taxon>Bacteria</taxon>
        <taxon>Pseudomonadati</taxon>
        <taxon>Pseudomonadota</taxon>
        <taxon>Gammaproteobacteria</taxon>
        <taxon>Alteromonadales</taxon>
        <taxon>Shewanellaceae</taxon>
        <taxon>Shewanella</taxon>
    </lineage>
</organism>
<name>A0A9X1ZM26_9GAMM</name>
<keyword evidence="2" id="KW-1185">Reference proteome</keyword>
<protein>
    <submittedName>
        <fullName evidence="1">Uncharacterized protein</fullName>
    </submittedName>
</protein>